<evidence type="ECO:0000256" key="2">
    <source>
        <dbReference type="SAM" id="Phobius"/>
    </source>
</evidence>
<feature type="transmembrane region" description="Helical" evidence="2">
    <location>
        <begin position="7"/>
        <end position="28"/>
    </location>
</feature>
<evidence type="ECO:0008006" key="5">
    <source>
        <dbReference type="Google" id="ProtNLM"/>
    </source>
</evidence>
<dbReference type="HOGENOM" id="CLU_884946_0_0_0"/>
<dbReference type="STRING" id="390874.Tpet_0260"/>
<keyword evidence="2" id="KW-1133">Transmembrane helix</keyword>
<feature type="coiled-coil region" evidence="1">
    <location>
        <begin position="86"/>
        <end position="151"/>
    </location>
</feature>
<reference evidence="4" key="1">
    <citation type="submission" date="2007-05" db="EMBL/GenBank/DDBJ databases">
        <title>Complete sequence of Thermotoga petrophila RKU-1.</title>
        <authorList>
            <consortium name="US DOE Joint Genome Institute"/>
            <person name="Copeland A."/>
            <person name="Lucas S."/>
            <person name="Lapidus A."/>
            <person name="Barry K."/>
            <person name="Glavina del Rio T."/>
            <person name="Dalin E."/>
            <person name="Tice H."/>
            <person name="Pitluck S."/>
            <person name="Sims D."/>
            <person name="Brettin T."/>
            <person name="Bruce D."/>
            <person name="Detter J.C."/>
            <person name="Han C."/>
            <person name="Tapia R."/>
            <person name="Schmutz J."/>
            <person name="Larimer F."/>
            <person name="Land M."/>
            <person name="Hauser L."/>
            <person name="Kyrpides N."/>
            <person name="Mikhailova N."/>
            <person name="Nelson K."/>
            <person name="Gogarten J.P."/>
            <person name="Noll K."/>
            <person name="Richardson P."/>
        </authorList>
    </citation>
    <scope>NUCLEOTIDE SEQUENCE [LARGE SCALE GENOMIC DNA]</scope>
    <source>
        <strain evidence="4">ATCC BAA-488 / DSM 13995 / JCM 10881 / RKU-1</strain>
    </source>
</reference>
<organism evidence="3 4">
    <name type="scientific">Thermotoga petrophila (strain ATCC BAA-488 / DSM 13995 / JCM 10881 / RKU-1)</name>
    <dbReference type="NCBI Taxonomy" id="390874"/>
    <lineage>
        <taxon>Bacteria</taxon>
        <taxon>Thermotogati</taxon>
        <taxon>Thermotogota</taxon>
        <taxon>Thermotogae</taxon>
        <taxon>Thermotogales</taxon>
        <taxon>Thermotogaceae</taxon>
        <taxon>Thermotoga</taxon>
    </lineage>
</organism>
<evidence type="ECO:0000313" key="4">
    <source>
        <dbReference type="Proteomes" id="UP000006558"/>
    </source>
</evidence>
<reference evidence="3 4" key="2">
    <citation type="journal article" date="2009" name="Proc. Natl. Acad. Sci. U.S.A.">
        <title>On the chimeric nature, thermophilic origin, and phylogenetic placement of the Thermotogales.</title>
        <authorList>
            <person name="Zhaxybayeva O."/>
            <person name="Swithers K.S."/>
            <person name="Lapierre P."/>
            <person name="Fournier G.P."/>
            <person name="Bickhart D.M."/>
            <person name="DeBoy R.T."/>
            <person name="Nelson K.E."/>
            <person name="Nesbo C.L."/>
            <person name="Doolittle W.F."/>
            <person name="Gogarten J.P."/>
            <person name="Noll K.M."/>
        </authorList>
    </citation>
    <scope>NUCLEOTIDE SEQUENCE [LARGE SCALE GENOMIC DNA]</scope>
    <source>
        <strain evidence="4">ATCC BAA-488 / DSM 13995 / JCM 10881 / RKU-1</strain>
    </source>
</reference>
<feature type="coiled-coil region" evidence="1">
    <location>
        <begin position="206"/>
        <end position="240"/>
    </location>
</feature>
<keyword evidence="1" id="KW-0175">Coiled coil</keyword>
<dbReference type="AlphaFoldDB" id="A5IJB6"/>
<dbReference type="Proteomes" id="UP000006558">
    <property type="component" value="Chromosome"/>
</dbReference>
<dbReference type="SUPFAM" id="SSF158791">
    <property type="entry name" value="MgtE N-terminal domain-like"/>
    <property type="match status" value="1"/>
</dbReference>
<proteinExistence type="predicted"/>
<sequence length="304" mass="35297">MPGKRRGFFVAFLITFLILVIVFMYGYISFEINRLYGGRMSPFEDWRSYIAFLASKVPFLKDRINYQPLKAESPAEYYSRIYQKYIEIYNQKIDELISKEKELEEQAKVLDTQKNVVERMIEEIQSLKNQLLEEKNRLESYKKQVDELVNVLLNTAPRNLAGALNEVDDETLAVIFKRTDPEYAGEFLEALAGVNPQKAARVMELMVGVESTIERLEMLVKQAQEAVKQMTEKESQLFQKEAYLKSVADALNNITPEVAVDFLRRENVDPETLRTVLSMMDREHASVLVQYIVQNAPDLLEERK</sequence>
<accession>A5IJB6</accession>
<dbReference type="eggNOG" id="COG1293">
    <property type="taxonomic scope" value="Bacteria"/>
</dbReference>
<protein>
    <recommendedName>
        <fullName evidence="5">M-related protein</fullName>
    </recommendedName>
</protein>
<dbReference type="EMBL" id="CP000702">
    <property type="protein sequence ID" value="ABQ46289.1"/>
    <property type="molecule type" value="Genomic_DNA"/>
</dbReference>
<evidence type="ECO:0000256" key="1">
    <source>
        <dbReference type="SAM" id="Coils"/>
    </source>
</evidence>
<evidence type="ECO:0000313" key="3">
    <source>
        <dbReference type="EMBL" id="ABQ46289.1"/>
    </source>
</evidence>
<keyword evidence="2" id="KW-0812">Transmembrane</keyword>
<gene>
    <name evidence="3" type="ordered locus">Tpet_0260</name>
</gene>
<dbReference type="Gene3D" id="1.10.220.30">
    <property type="match status" value="1"/>
</dbReference>
<dbReference type="RefSeq" id="WP_011942932.1">
    <property type="nucleotide sequence ID" value="NC_009486.1"/>
</dbReference>
<name>A5IJB6_THEP1</name>
<keyword evidence="2" id="KW-0472">Membrane</keyword>
<dbReference type="KEGG" id="tpt:Tpet_0260"/>